<accession>A0A080Z0T4</accession>
<feature type="region of interest" description="Disordered" evidence="1">
    <location>
        <begin position="1"/>
        <end position="34"/>
    </location>
</feature>
<sequence length="598" mass="68729">MRGRKRFPPDKPVYEDEIVAETPPSPTYSQPPKRFKRQDVADRIDKNTTADFFVMKKTLKSFCKPEAERLVWDECIQEVNHAIAEAYLLANYYTLSQLKAGRPLYKIDTPFYQLCLSLVTSVPRRAKYEKFLATQATKDRRKLWIDSGKVGKLKDFPATVPEFSKTGYQEWLKTQKVKNADLENANDEFGKMRGDRAQTKTEHLNQGCVVRNFAKRLLTYVIKHYGLKRAAAHEVLNKTFDTEEFNSTYVRVVEPVITELRKKIPRTKDDAENMGKPDFVEKPTFSLLPTKRGFEASYCKVDSTGLKSLLKRSPKLAVWWRRLFRVDEMEKPGARSFHREITTDGYGTEKTKDKNVSEVLGLPLAKTPKGRNEEYDVVWGIDPGERISSRPSTKMIRWFAFGRLTSIEQNTPTKKTSSVETFCNSIEFWFQHGHELLSFFMDPFFRKLKFRRCTLRTAQLDRACFALAGARRTKVVVGFRDCGMAGEGLIKRSVAGPVKACTCKLARYCEVVVVDEFRTSKKHFDCQTTDDLTNQRVMRKCRDGVVRKVPVHKALHCLRKHGGCGKSVDRDVNAAKNILSILQNQLAGISEQPLRLRR</sequence>
<name>A0A080Z0T4_PHYNI</name>
<evidence type="ECO:0000313" key="2">
    <source>
        <dbReference type="EMBL" id="ETO60245.1"/>
    </source>
</evidence>
<protein>
    <submittedName>
        <fullName evidence="2">Uncharacterized protein</fullName>
    </submittedName>
</protein>
<proteinExistence type="predicted"/>
<evidence type="ECO:0000313" key="3">
    <source>
        <dbReference type="Proteomes" id="UP000028582"/>
    </source>
</evidence>
<organism evidence="2 3">
    <name type="scientific">Phytophthora nicotianae P1976</name>
    <dbReference type="NCBI Taxonomy" id="1317066"/>
    <lineage>
        <taxon>Eukaryota</taxon>
        <taxon>Sar</taxon>
        <taxon>Stramenopiles</taxon>
        <taxon>Oomycota</taxon>
        <taxon>Peronosporomycetes</taxon>
        <taxon>Peronosporales</taxon>
        <taxon>Peronosporaceae</taxon>
        <taxon>Phytophthora</taxon>
    </lineage>
</organism>
<dbReference type="EMBL" id="ANJA01003965">
    <property type="protein sequence ID" value="ETO60245.1"/>
    <property type="molecule type" value="Genomic_DNA"/>
</dbReference>
<dbReference type="Proteomes" id="UP000028582">
    <property type="component" value="Unassembled WGS sequence"/>
</dbReference>
<gene>
    <name evidence="2" type="ORF">F444_21529</name>
</gene>
<reference evidence="2 3" key="1">
    <citation type="submission" date="2013-11" db="EMBL/GenBank/DDBJ databases">
        <title>The Genome Sequence of Phytophthora parasitica P1976.</title>
        <authorList>
            <consortium name="The Broad Institute Genomics Platform"/>
            <person name="Russ C."/>
            <person name="Tyler B."/>
            <person name="Panabieres F."/>
            <person name="Shan W."/>
            <person name="Tripathy S."/>
            <person name="Grunwald N."/>
            <person name="Machado M."/>
            <person name="Johnson C.S."/>
            <person name="Walker B."/>
            <person name="Young S."/>
            <person name="Zeng Q."/>
            <person name="Gargeya S."/>
            <person name="Fitzgerald M."/>
            <person name="Haas B."/>
            <person name="Abouelleil A."/>
            <person name="Allen A.W."/>
            <person name="Alvarado L."/>
            <person name="Arachchi H.M."/>
            <person name="Berlin A.M."/>
            <person name="Chapman S.B."/>
            <person name="Gainer-Dewar J."/>
            <person name="Goldberg J."/>
            <person name="Griggs A."/>
            <person name="Gujja S."/>
            <person name="Hansen M."/>
            <person name="Howarth C."/>
            <person name="Imamovic A."/>
            <person name="Ireland A."/>
            <person name="Larimer J."/>
            <person name="McCowan C."/>
            <person name="Murphy C."/>
            <person name="Pearson M."/>
            <person name="Poon T.W."/>
            <person name="Priest M."/>
            <person name="Roberts A."/>
            <person name="Saif S."/>
            <person name="Shea T."/>
            <person name="Sisk P."/>
            <person name="Sykes S."/>
            <person name="Wortman J."/>
            <person name="Nusbaum C."/>
            <person name="Birren B."/>
        </authorList>
    </citation>
    <scope>NUCLEOTIDE SEQUENCE [LARGE SCALE GENOMIC DNA]</scope>
    <source>
        <strain evidence="2 3">P1976</strain>
    </source>
</reference>
<dbReference type="AlphaFoldDB" id="A0A080Z0T4"/>
<evidence type="ECO:0000256" key="1">
    <source>
        <dbReference type="SAM" id="MobiDB-lite"/>
    </source>
</evidence>
<comment type="caution">
    <text evidence="2">The sequence shown here is derived from an EMBL/GenBank/DDBJ whole genome shotgun (WGS) entry which is preliminary data.</text>
</comment>